<evidence type="ECO:0000313" key="5">
    <source>
        <dbReference type="Proteomes" id="UP000053091"/>
    </source>
</evidence>
<dbReference type="RefSeq" id="WP_062042293.1">
    <property type="nucleotide sequence ID" value="NZ_DF968182.1"/>
</dbReference>
<dbReference type="AlphaFoldDB" id="A0A0S7C4M9"/>
<name>A0A0S7C4M9_9BACT</name>
<dbReference type="Pfam" id="PF13568">
    <property type="entry name" value="OMP_b-brl_2"/>
    <property type="match status" value="1"/>
</dbReference>
<sequence length="452" mass="49504">MKDERNKIDELFREGLGGLNQAPPPDVWERIDVNLPSVRPAPEALLIPGRLVKAGAAAAIIAGALILWFILGKSNHESGQTESIPVQEQSSGTTSTTSGQKPGLNPDQTGTVAEPFIESTHKNDRTNDIDEKAAKASDKNHDTRLHSKTAPGEIKPLSGAADLTNNNYPDPGAEKQITYQTGLAGLRLDFTNWLITLPAGQIYQENFSSFNAGLRKTRNPLAPKLGTIPLIGGVYASRDIIYYGKGHHKQSRAAGLSLSTFKGPWEFETGVAFNISDDNGKFDVNFSSFDSIGYYNKVVSFSPDPQIPGRVIFNTVMEGVYDSVGHNIEAQTVNRYTYLQIPLMAGYRIYADRLFTISLKAGPVFSVLLASDEPPVTFSREGAILQSIDNQTPVRASTNWQIAAALGAGMHISRCLTLQFEPTYRSYLRPVYQHHRSSPYSIGLKAGLLYRF</sequence>
<keyword evidence="2" id="KW-1133">Transmembrane helix</keyword>
<feature type="region of interest" description="Disordered" evidence="1">
    <location>
        <begin position="77"/>
        <end position="160"/>
    </location>
</feature>
<evidence type="ECO:0000256" key="2">
    <source>
        <dbReference type="SAM" id="Phobius"/>
    </source>
</evidence>
<gene>
    <name evidence="4" type="ORF">TBC1_112249</name>
</gene>
<reference evidence="4" key="1">
    <citation type="journal article" date="2015" name="Genome Announc.">
        <title>Draft Genome Sequence of Bacteroidales Strain TBC1, a Novel Isolate from a Methanogenic Wastewater Treatment System.</title>
        <authorList>
            <person name="Tourlousse D.M."/>
            <person name="Matsuura N."/>
            <person name="Sun L."/>
            <person name="Toyonaga M."/>
            <person name="Kuroda K."/>
            <person name="Ohashi A."/>
            <person name="Cruz R."/>
            <person name="Yamaguchi T."/>
            <person name="Sekiguchi Y."/>
        </authorList>
    </citation>
    <scope>NUCLEOTIDE SEQUENCE [LARGE SCALE GENOMIC DNA]</scope>
    <source>
        <strain evidence="4">TBC1</strain>
    </source>
</reference>
<feature type="compositionally biased region" description="Low complexity" evidence="1">
    <location>
        <begin position="90"/>
        <end position="99"/>
    </location>
</feature>
<keyword evidence="2" id="KW-0812">Transmembrane</keyword>
<keyword evidence="5" id="KW-1185">Reference proteome</keyword>
<proteinExistence type="predicted"/>
<dbReference type="OrthoDB" id="1113942at2"/>
<feature type="domain" description="Outer membrane protein beta-barrel" evidence="3">
    <location>
        <begin position="257"/>
        <end position="421"/>
    </location>
</feature>
<dbReference type="EMBL" id="DF968182">
    <property type="protein sequence ID" value="GAP44088.1"/>
    <property type="molecule type" value="Genomic_DNA"/>
</dbReference>
<feature type="compositionally biased region" description="Polar residues" evidence="1">
    <location>
        <begin position="77"/>
        <end position="89"/>
    </location>
</feature>
<dbReference type="Proteomes" id="UP000053091">
    <property type="component" value="Unassembled WGS sequence"/>
</dbReference>
<dbReference type="STRING" id="1678841.TBC1_112249"/>
<evidence type="ECO:0000256" key="1">
    <source>
        <dbReference type="SAM" id="MobiDB-lite"/>
    </source>
</evidence>
<keyword evidence="2" id="KW-0472">Membrane</keyword>
<evidence type="ECO:0000313" key="4">
    <source>
        <dbReference type="EMBL" id="GAP44088.1"/>
    </source>
</evidence>
<protein>
    <submittedName>
        <fullName evidence="4">Outer membrane protein beta-barrel domain</fullName>
    </submittedName>
</protein>
<organism evidence="4">
    <name type="scientific">Lentimicrobium saccharophilum</name>
    <dbReference type="NCBI Taxonomy" id="1678841"/>
    <lineage>
        <taxon>Bacteria</taxon>
        <taxon>Pseudomonadati</taxon>
        <taxon>Bacteroidota</taxon>
        <taxon>Bacteroidia</taxon>
        <taxon>Bacteroidales</taxon>
        <taxon>Lentimicrobiaceae</taxon>
        <taxon>Lentimicrobium</taxon>
    </lineage>
</organism>
<feature type="compositionally biased region" description="Basic and acidic residues" evidence="1">
    <location>
        <begin position="119"/>
        <end position="145"/>
    </location>
</feature>
<feature type="transmembrane region" description="Helical" evidence="2">
    <location>
        <begin position="51"/>
        <end position="71"/>
    </location>
</feature>
<evidence type="ECO:0000259" key="3">
    <source>
        <dbReference type="Pfam" id="PF13568"/>
    </source>
</evidence>
<dbReference type="InterPro" id="IPR025665">
    <property type="entry name" value="Beta-barrel_OMP_2"/>
</dbReference>
<accession>A0A0S7C4M9</accession>